<dbReference type="InterPro" id="IPR013130">
    <property type="entry name" value="Fe3_Rdtase_TM_dom"/>
</dbReference>
<feature type="domain" description="Ferric oxidoreductase" evidence="8">
    <location>
        <begin position="72"/>
        <end position="185"/>
    </location>
</feature>
<dbReference type="GO" id="GO:0009055">
    <property type="term" value="F:electron transfer activity"/>
    <property type="evidence" value="ECO:0007669"/>
    <property type="project" value="UniProtKB-UniRule"/>
</dbReference>
<keyword evidence="3 7" id="KW-0812">Transmembrane</keyword>
<keyword evidence="7" id="KW-0288">FMN</keyword>
<dbReference type="GO" id="GO:0046872">
    <property type="term" value="F:metal ion binding"/>
    <property type="evidence" value="ECO:0007669"/>
    <property type="project" value="UniProtKB-KW"/>
</dbReference>
<feature type="transmembrane region" description="Helical" evidence="7">
    <location>
        <begin position="140"/>
        <end position="161"/>
    </location>
</feature>
<evidence type="ECO:0000256" key="1">
    <source>
        <dbReference type="ARBA" id="ARBA00004141"/>
    </source>
</evidence>
<evidence type="ECO:0000256" key="7">
    <source>
        <dbReference type="HAMAP-Rule" id="MF_01207"/>
    </source>
</evidence>
<keyword evidence="7" id="KW-0249">Electron transport</keyword>
<comment type="similarity">
    <text evidence="7">Belongs to the MsrQ family.</text>
</comment>
<comment type="function">
    <text evidence="7">Part of the MsrPQ system that repairs oxidized periplasmic proteins containing methionine sulfoxide residues (Met-O), using respiratory chain electrons. Thus protects these proteins from oxidative-stress damage caused by reactive species of oxygen and chlorine generated by the host defense mechanisms. MsrPQ is essential for the maintenance of envelope integrity under bleach stress, rescuing a wide series of structurally unrelated periplasmic proteins from methionine oxidation. MsrQ provides electrons for reduction to the reductase catalytic subunit MsrP, using the quinone pool of the respiratory chain.</text>
</comment>
<keyword evidence="7" id="KW-0349">Heme</keyword>
<feature type="transmembrane region" description="Helical" evidence="7">
    <location>
        <begin position="203"/>
        <end position="221"/>
    </location>
</feature>
<reference evidence="9 10" key="1">
    <citation type="journal article" date="2012" name="J. Bacteriol.">
        <title>De Novo Genome Project of Cupriavidus basilensis OR16.</title>
        <authorList>
            <person name="Cserhati M."/>
            <person name="Kriszt B."/>
            <person name="Szoboszlay S."/>
            <person name="Toth A."/>
            <person name="Szabo I."/>
            <person name="Tancsics A."/>
            <person name="Nagy I."/>
            <person name="Horvath B."/>
            <person name="Nagy I."/>
            <person name="Kukolya J."/>
        </authorList>
    </citation>
    <scope>NUCLEOTIDE SEQUENCE [LARGE SCALE GENOMIC DNA]</scope>
    <source>
        <strain evidence="9 10">OR16</strain>
    </source>
</reference>
<keyword evidence="6 7" id="KW-0472">Membrane</keyword>
<dbReference type="GO" id="GO:0010181">
    <property type="term" value="F:FMN binding"/>
    <property type="evidence" value="ECO:0007669"/>
    <property type="project" value="UniProtKB-UniRule"/>
</dbReference>
<dbReference type="GO" id="GO:0005886">
    <property type="term" value="C:plasma membrane"/>
    <property type="evidence" value="ECO:0007669"/>
    <property type="project" value="UniProtKB-SubCell"/>
</dbReference>
<protein>
    <recommendedName>
        <fullName evidence="7">Protein-methionine-sulfoxide reductase heme-binding subunit MsrQ</fullName>
    </recommendedName>
    <alternativeName>
        <fullName evidence="7">Flavocytochrome MsrQ</fullName>
    </alternativeName>
</protein>
<evidence type="ECO:0000313" key="9">
    <source>
        <dbReference type="EMBL" id="EHP40525.1"/>
    </source>
</evidence>
<comment type="subunit">
    <text evidence="7">Heterodimer of a catalytic subunit (MsrP) and a heme-binding subunit (MsrQ).</text>
</comment>
<dbReference type="OrthoDB" id="9788328at2"/>
<evidence type="ECO:0000256" key="3">
    <source>
        <dbReference type="ARBA" id="ARBA00022692"/>
    </source>
</evidence>
<dbReference type="NCBIfam" id="NF003836">
    <property type="entry name" value="PRK05419.2-3"/>
    <property type="match status" value="1"/>
</dbReference>
<keyword evidence="2 7" id="KW-0813">Transport</keyword>
<evidence type="ECO:0000259" key="8">
    <source>
        <dbReference type="Pfam" id="PF01794"/>
    </source>
</evidence>
<dbReference type="GO" id="GO:0020037">
    <property type="term" value="F:heme binding"/>
    <property type="evidence" value="ECO:0007669"/>
    <property type="project" value="UniProtKB-UniRule"/>
</dbReference>
<evidence type="ECO:0000256" key="5">
    <source>
        <dbReference type="ARBA" id="ARBA00023004"/>
    </source>
</evidence>
<dbReference type="GO" id="GO:0016679">
    <property type="term" value="F:oxidoreductase activity, acting on diphenols and related substances as donors"/>
    <property type="evidence" value="ECO:0007669"/>
    <property type="project" value="TreeGrafter"/>
</dbReference>
<keyword evidence="5 7" id="KW-0408">Iron</keyword>
<comment type="caution">
    <text evidence="9">The sequence shown here is derived from an EMBL/GenBank/DDBJ whole genome shotgun (WGS) entry which is preliminary data.</text>
</comment>
<dbReference type="Proteomes" id="UP000005808">
    <property type="component" value="Unassembled WGS sequence"/>
</dbReference>
<accession>H1SAA5</accession>
<name>H1SAA5_9BURK</name>
<keyword evidence="7" id="KW-1003">Cell membrane</keyword>
<dbReference type="InterPro" id="IPR022837">
    <property type="entry name" value="MsrQ-like"/>
</dbReference>
<dbReference type="PATRIC" id="fig|1127483.3.peg.5031"/>
<proteinExistence type="inferred from homology"/>
<feature type="transmembrane region" description="Helical" evidence="7">
    <location>
        <begin position="173"/>
        <end position="191"/>
    </location>
</feature>
<comment type="subcellular location">
    <subcellularLocation>
        <location evidence="7">Cell membrane</location>
        <topology evidence="7">Multi-pass membrane protein</topology>
    </subcellularLocation>
    <subcellularLocation>
        <location evidence="1">Membrane</location>
        <topology evidence="1">Multi-pass membrane protein</topology>
    </subcellularLocation>
</comment>
<evidence type="ECO:0000313" key="10">
    <source>
        <dbReference type="Proteomes" id="UP000005808"/>
    </source>
</evidence>
<evidence type="ECO:0000256" key="4">
    <source>
        <dbReference type="ARBA" id="ARBA00022989"/>
    </source>
</evidence>
<dbReference type="GO" id="GO:0030091">
    <property type="term" value="P:protein repair"/>
    <property type="evidence" value="ECO:0007669"/>
    <property type="project" value="UniProtKB-UniRule"/>
</dbReference>
<evidence type="ECO:0000256" key="2">
    <source>
        <dbReference type="ARBA" id="ARBA00022448"/>
    </source>
</evidence>
<feature type="transmembrane region" description="Helical" evidence="7">
    <location>
        <begin position="37"/>
        <end position="54"/>
    </location>
</feature>
<dbReference type="AlphaFoldDB" id="H1SAA5"/>
<feature type="transmembrane region" description="Helical" evidence="7">
    <location>
        <begin position="103"/>
        <end position="120"/>
    </location>
</feature>
<dbReference type="PANTHER" id="PTHR36964">
    <property type="entry name" value="PROTEIN-METHIONINE-SULFOXIDE REDUCTASE HEME-BINDING SUBUNIT MSRQ"/>
    <property type="match status" value="1"/>
</dbReference>
<dbReference type="HAMAP" id="MF_01207">
    <property type="entry name" value="MsrQ"/>
    <property type="match status" value="1"/>
</dbReference>
<keyword evidence="4 7" id="KW-1133">Transmembrane helix</keyword>
<gene>
    <name evidence="7" type="primary">msrQ</name>
    <name evidence="9" type="ORF">OR16_25152</name>
</gene>
<dbReference type="Pfam" id="PF01794">
    <property type="entry name" value="Ferric_reduct"/>
    <property type="match status" value="1"/>
</dbReference>
<organism evidence="9 10">
    <name type="scientific">Cupriavidus basilensis OR16</name>
    <dbReference type="NCBI Taxonomy" id="1127483"/>
    <lineage>
        <taxon>Bacteria</taxon>
        <taxon>Pseudomonadati</taxon>
        <taxon>Pseudomonadota</taxon>
        <taxon>Betaproteobacteria</taxon>
        <taxon>Burkholderiales</taxon>
        <taxon>Burkholderiaceae</taxon>
        <taxon>Cupriavidus</taxon>
    </lineage>
</organism>
<comment type="cofactor">
    <cofactor evidence="7">
        <name>heme b</name>
        <dbReference type="ChEBI" id="CHEBI:60344"/>
    </cofactor>
    <text evidence="7">Binds 1 heme b (iron(II)-protoporphyrin IX) group per subunit.</text>
</comment>
<dbReference type="EMBL" id="AHJE01000063">
    <property type="protein sequence ID" value="EHP40525.1"/>
    <property type="molecule type" value="Genomic_DNA"/>
</dbReference>
<keyword evidence="7" id="KW-0479">Metal-binding</keyword>
<sequence>MAPPDMSPSRPAVRPARAGGQAGFATLAPERVRSVKVAVWLFAMLPFLRLLYLGFSDQFGANPLEFVTRSTGTWTLVMLCVTLTVTPLRRLTGWNWLLRLRRMLGLFVFFYAMQHFLLWLGVDRGFDVAYMIKDIAKRPFITVGFVAFVLMVPLAATSANAMVKRLGGKRWQWLHRSVYAVAALAILHYWWHKAGKHDFGTVSIYAAVVFGLLAMRVWWWCKPAPGLKAQR</sequence>
<comment type="cofactor">
    <cofactor evidence="7">
        <name>FMN</name>
        <dbReference type="ChEBI" id="CHEBI:58210"/>
    </cofactor>
    <text evidence="7">Binds 1 FMN per subunit.</text>
</comment>
<keyword evidence="7" id="KW-0285">Flavoprotein</keyword>
<dbReference type="PANTHER" id="PTHR36964:SF1">
    <property type="entry name" value="PROTEIN-METHIONINE-SULFOXIDE REDUCTASE HEME-BINDING SUBUNIT MSRQ"/>
    <property type="match status" value="1"/>
</dbReference>
<evidence type="ECO:0000256" key="6">
    <source>
        <dbReference type="ARBA" id="ARBA00023136"/>
    </source>
</evidence>
<feature type="transmembrane region" description="Helical" evidence="7">
    <location>
        <begin position="74"/>
        <end position="91"/>
    </location>
</feature>